<dbReference type="EMBL" id="CAXHTA020000012">
    <property type="protein sequence ID" value="CAL5225296.1"/>
    <property type="molecule type" value="Genomic_DNA"/>
</dbReference>
<sequence length="200" mass="23717">MQGRLCANHRACPLTPLRWQPSGSSHSVRQGEHQRQRYTVQRDRQRVTVCAAASERLKPAYNKYRSRNDIQQSYIREWQKTTARDGNIKPQTILSTLWFVPIWLKYHAVPDILRYAWYMVWVKIVAAYRRYHTWAVLQGAQLDVYLANRSNLPMTTFSRSLVMQRYHHDVSLRENLLYRWKLYKGRSPDAVVQPQELATA</sequence>
<protein>
    <submittedName>
        <fullName evidence="2">G8095 protein</fullName>
    </submittedName>
</protein>
<proteinExistence type="predicted"/>
<keyword evidence="3" id="KW-1185">Reference proteome</keyword>
<feature type="region of interest" description="Disordered" evidence="1">
    <location>
        <begin position="18"/>
        <end position="37"/>
    </location>
</feature>
<evidence type="ECO:0000256" key="1">
    <source>
        <dbReference type="SAM" id="MobiDB-lite"/>
    </source>
</evidence>
<evidence type="ECO:0000313" key="2">
    <source>
        <dbReference type="EMBL" id="CAL5225296.1"/>
    </source>
</evidence>
<organism evidence="2 3">
    <name type="scientific">Coccomyxa viridis</name>
    <dbReference type="NCBI Taxonomy" id="1274662"/>
    <lineage>
        <taxon>Eukaryota</taxon>
        <taxon>Viridiplantae</taxon>
        <taxon>Chlorophyta</taxon>
        <taxon>core chlorophytes</taxon>
        <taxon>Trebouxiophyceae</taxon>
        <taxon>Trebouxiophyceae incertae sedis</taxon>
        <taxon>Coccomyxaceae</taxon>
        <taxon>Coccomyxa</taxon>
    </lineage>
</organism>
<accession>A0ABP1G0N0</accession>
<gene>
    <name evidence="2" type="primary">g8095</name>
    <name evidence="2" type="ORF">VP750_LOCUS6955</name>
</gene>
<dbReference type="Proteomes" id="UP001497392">
    <property type="component" value="Unassembled WGS sequence"/>
</dbReference>
<name>A0ABP1G0N0_9CHLO</name>
<reference evidence="2 3" key="1">
    <citation type="submission" date="2024-06" db="EMBL/GenBank/DDBJ databases">
        <authorList>
            <person name="Kraege A."/>
            <person name="Thomma B."/>
        </authorList>
    </citation>
    <scope>NUCLEOTIDE SEQUENCE [LARGE SCALE GENOMIC DNA]</scope>
</reference>
<comment type="caution">
    <text evidence="2">The sequence shown here is derived from an EMBL/GenBank/DDBJ whole genome shotgun (WGS) entry which is preliminary data.</text>
</comment>
<evidence type="ECO:0000313" key="3">
    <source>
        <dbReference type="Proteomes" id="UP001497392"/>
    </source>
</evidence>